<evidence type="ECO:0000256" key="3">
    <source>
        <dbReference type="SAM" id="Phobius"/>
    </source>
</evidence>
<keyword evidence="1 2" id="KW-0238">DNA-binding</keyword>
<keyword evidence="3" id="KW-0472">Membrane</keyword>
<evidence type="ECO:0000256" key="1">
    <source>
        <dbReference type="ARBA" id="ARBA00023125"/>
    </source>
</evidence>
<dbReference type="GO" id="GO:0000160">
    <property type="term" value="P:phosphorelay signal transduction system"/>
    <property type="evidence" value="ECO:0007669"/>
    <property type="project" value="InterPro"/>
</dbReference>
<dbReference type="InterPro" id="IPR036388">
    <property type="entry name" value="WH-like_DNA-bd_sf"/>
</dbReference>
<dbReference type="PANTHER" id="PTHR36842:SF1">
    <property type="entry name" value="PROTEIN TOLB"/>
    <property type="match status" value="1"/>
</dbReference>
<dbReference type="RefSeq" id="WP_171626500.1">
    <property type="nucleotide sequence ID" value="NZ_JABBPG010000005.1"/>
</dbReference>
<evidence type="ECO:0000259" key="4">
    <source>
        <dbReference type="PROSITE" id="PS51755"/>
    </source>
</evidence>
<organism evidence="5 6">
    <name type="scientific">Pseudoalteromonas caenipelagi</name>
    <dbReference type="NCBI Taxonomy" id="2726988"/>
    <lineage>
        <taxon>Bacteria</taxon>
        <taxon>Pseudomonadati</taxon>
        <taxon>Pseudomonadota</taxon>
        <taxon>Gammaproteobacteria</taxon>
        <taxon>Alteromonadales</taxon>
        <taxon>Pseudoalteromonadaceae</taxon>
        <taxon>Pseudoalteromonas</taxon>
    </lineage>
</organism>
<name>A0A849VHW0_9GAMM</name>
<dbReference type="InterPro" id="IPR032485">
    <property type="entry name" value="LRP1-like_beta_prop"/>
</dbReference>
<evidence type="ECO:0000256" key="2">
    <source>
        <dbReference type="PROSITE-ProRule" id="PRU01091"/>
    </source>
</evidence>
<sequence>MEELKSGFTSAPNYMVADKKVCFQSGEVSFGEQSIKLEPLPLAFLYFLIQHAGEVVSRQALLENVWGNRQVSDDAIRRVVKKIRVALGDDAKEPTYIKTIPMQGYVLIAPVQVVGERKNKGRSNPLSFVAHRLKWQHFLLLQLGLLILFACGAYLYTLQSQRADRLMVQDTKPRIELLTQMSGSEINGSYHPKHNTILFIYRENNDSPFALYRKNLTTGSVHRLSFDSNSYFLAFFSDDGEYVAYSKDTPSGMQSFVAKYDEVGLHDAKLLNFNLAYAYPLSFGEDNDTLYVSAPSSGHNSLKQNAIYSYSISQNQFQQVTFPFVKGRGDYAAKLSPDGRYLAVLRNMSERRYHLLIHDLNQQNIITEVNLSFFASNLVWLKKSSQHLVITSFKGDVYYFDTKTEQLTEQAHSSPGLNDAFYSCGKKCLFMRQHHMNYKDNLEIKNPFSSADITSLAHFPDPNADFNPIYGHQGERIYFTSKNTEHAYIKSLDKNGQEQILHTFNARHIVTRMSLNPEGTKLIGKIEERIFVLDIASKQFTRISLAEEQVGIPHWSQTGQSIYYARLEGVEDVLYRYDLATGKKVRIESGLTERKELANGMSFVTDSDYRLWLETKDGNRKELLQFEQFDFLNWRVQGNYVYWTEAVKLNVYLNRYALDTGKFEQKLLFENSWDTEFSLHPSGDKILVSHSLLADSDLVKVTWP</sequence>
<keyword evidence="3" id="KW-1133">Transmembrane helix</keyword>
<dbReference type="SUPFAM" id="SSF82171">
    <property type="entry name" value="DPP6 N-terminal domain-like"/>
    <property type="match status" value="2"/>
</dbReference>
<keyword evidence="3" id="KW-0812">Transmembrane</keyword>
<dbReference type="EMBL" id="JABBPG010000005">
    <property type="protein sequence ID" value="NOU51434.1"/>
    <property type="molecule type" value="Genomic_DNA"/>
</dbReference>
<feature type="domain" description="OmpR/PhoB-type" evidence="4">
    <location>
        <begin position="11"/>
        <end position="109"/>
    </location>
</feature>
<dbReference type="AlphaFoldDB" id="A0A849VHW0"/>
<dbReference type="InterPro" id="IPR011042">
    <property type="entry name" value="6-blade_b-propeller_TolB-like"/>
</dbReference>
<dbReference type="CDD" id="cd00383">
    <property type="entry name" value="trans_reg_C"/>
    <property type="match status" value="1"/>
</dbReference>
<proteinExistence type="predicted"/>
<dbReference type="GO" id="GO:0003677">
    <property type="term" value="F:DNA binding"/>
    <property type="evidence" value="ECO:0007669"/>
    <property type="project" value="UniProtKB-UniRule"/>
</dbReference>
<dbReference type="PANTHER" id="PTHR36842">
    <property type="entry name" value="PROTEIN TOLB HOMOLOG"/>
    <property type="match status" value="1"/>
</dbReference>
<keyword evidence="6" id="KW-1185">Reference proteome</keyword>
<dbReference type="Proteomes" id="UP000586305">
    <property type="component" value="Unassembled WGS sequence"/>
</dbReference>
<gene>
    <name evidence="5" type="ORF">HG263_12930</name>
</gene>
<dbReference type="Pfam" id="PF16472">
    <property type="entry name" value="DUF5050"/>
    <property type="match status" value="1"/>
</dbReference>
<dbReference type="Gene3D" id="2.120.10.30">
    <property type="entry name" value="TolB, C-terminal domain"/>
    <property type="match status" value="2"/>
</dbReference>
<dbReference type="Gene3D" id="1.10.10.10">
    <property type="entry name" value="Winged helix-like DNA-binding domain superfamily/Winged helix DNA-binding domain"/>
    <property type="match status" value="1"/>
</dbReference>
<dbReference type="SUPFAM" id="SSF46894">
    <property type="entry name" value="C-terminal effector domain of the bipartite response regulators"/>
    <property type="match status" value="1"/>
</dbReference>
<evidence type="ECO:0000313" key="5">
    <source>
        <dbReference type="EMBL" id="NOU51434.1"/>
    </source>
</evidence>
<comment type="caution">
    <text evidence="5">The sequence shown here is derived from an EMBL/GenBank/DDBJ whole genome shotgun (WGS) entry which is preliminary data.</text>
</comment>
<dbReference type="Pfam" id="PF00486">
    <property type="entry name" value="Trans_reg_C"/>
    <property type="match status" value="1"/>
</dbReference>
<evidence type="ECO:0000313" key="6">
    <source>
        <dbReference type="Proteomes" id="UP000586305"/>
    </source>
</evidence>
<feature type="transmembrane region" description="Helical" evidence="3">
    <location>
        <begin position="138"/>
        <end position="157"/>
    </location>
</feature>
<feature type="DNA-binding region" description="OmpR/PhoB-type" evidence="2">
    <location>
        <begin position="11"/>
        <end position="109"/>
    </location>
</feature>
<dbReference type="SMART" id="SM00862">
    <property type="entry name" value="Trans_reg_C"/>
    <property type="match status" value="1"/>
</dbReference>
<protein>
    <recommendedName>
        <fullName evidence="4">OmpR/PhoB-type domain-containing protein</fullName>
    </recommendedName>
</protein>
<dbReference type="GO" id="GO:0006355">
    <property type="term" value="P:regulation of DNA-templated transcription"/>
    <property type="evidence" value="ECO:0007669"/>
    <property type="project" value="InterPro"/>
</dbReference>
<accession>A0A849VHW0</accession>
<dbReference type="PROSITE" id="PS51755">
    <property type="entry name" value="OMPR_PHOB"/>
    <property type="match status" value="1"/>
</dbReference>
<reference evidence="5 6" key="1">
    <citation type="submission" date="2020-04" db="EMBL/GenBank/DDBJ databases">
        <title>Pseudoalteromonas caenipelagi sp. nov., isolated from a tidal flat.</title>
        <authorList>
            <person name="Park S."/>
            <person name="Yoon J.-H."/>
        </authorList>
    </citation>
    <scope>NUCLEOTIDE SEQUENCE [LARGE SCALE GENOMIC DNA]</scope>
    <source>
        <strain evidence="5 6">JBTF-M23</strain>
    </source>
</reference>
<dbReference type="InterPro" id="IPR001867">
    <property type="entry name" value="OmpR/PhoB-type_DNA-bd"/>
</dbReference>
<dbReference type="InterPro" id="IPR016032">
    <property type="entry name" value="Sig_transdc_resp-reg_C-effctor"/>
</dbReference>